<dbReference type="GO" id="GO:0016887">
    <property type="term" value="F:ATP hydrolysis activity"/>
    <property type="evidence" value="ECO:0007669"/>
    <property type="project" value="InterPro"/>
</dbReference>
<dbReference type="InterPro" id="IPR050153">
    <property type="entry name" value="Metal_Ion_Import_ABC"/>
</dbReference>
<keyword evidence="6 9" id="KW-0067">ATP-binding</keyword>
<comment type="similarity">
    <text evidence="1">Belongs to the ABC transporter superfamily.</text>
</comment>
<sequence length="293" mass="32131">MNAAATTQAALEVDRVTLALGGREILNDTSFTVRNGEFIGVLGPNGAGKTTLMRALLGLVPLKSGSIRVNGEAVVRGNASIGYMPQIRTGLANRRVLGRDFVAMAADGHHWGLPHRNARIRADVERVLELVGAHQLASRPLSELSGGERQRLLLAQCLLGNPRLLLLDEPLISLDPRHQTGVVELVRRVQRELNITVLFSAHELNPLLNSLDRVLYLGSGRAALGTVDEVISKPVLSRLYGSPIDVMRVNGRIFVMSGDVEIDKLDHAHEEGDEHEHEHDHGHEHDHHHSHEK</sequence>
<dbReference type="InterPro" id="IPR003439">
    <property type="entry name" value="ABC_transporter-like_ATP-bd"/>
</dbReference>
<evidence type="ECO:0000256" key="7">
    <source>
        <dbReference type="SAM" id="MobiDB-lite"/>
    </source>
</evidence>
<evidence type="ECO:0000256" key="5">
    <source>
        <dbReference type="ARBA" id="ARBA00022741"/>
    </source>
</evidence>
<dbReference type="SUPFAM" id="SSF52540">
    <property type="entry name" value="P-loop containing nucleoside triphosphate hydrolases"/>
    <property type="match status" value="1"/>
</dbReference>
<dbReference type="InterPro" id="IPR003593">
    <property type="entry name" value="AAA+_ATPase"/>
</dbReference>
<keyword evidence="4" id="KW-0997">Cell inner membrane</keyword>
<evidence type="ECO:0000256" key="4">
    <source>
        <dbReference type="ARBA" id="ARBA00022519"/>
    </source>
</evidence>
<accession>A0A158A473</accession>
<feature type="domain" description="ABC transporter" evidence="8">
    <location>
        <begin position="11"/>
        <end position="244"/>
    </location>
</feature>
<feature type="region of interest" description="Disordered" evidence="7">
    <location>
        <begin position="269"/>
        <end position="293"/>
    </location>
</feature>
<evidence type="ECO:0000259" key="8">
    <source>
        <dbReference type="PROSITE" id="PS50893"/>
    </source>
</evidence>
<dbReference type="EMBL" id="FCOF02000006">
    <property type="protein sequence ID" value="SAK52631.1"/>
    <property type="molecule type" value="Genomic_DNA"/>
</dbReference>
<dbReference type="Pfam" id="PF00005">
    <property type="entry name" value="ABC_tran"/>
    <property type="match status" value="1"/>
</dbReference>
<proteinExistence type="inferred from homology"/>
<dbReference type="PROSITE" id="PS50893">
    <property type="entry name" value="ABC_TRANSPORTER_2"/>
    <property type="match status" value="1"/>
</dbReference>
<dbReference type="Gene3D" id="3.40.50.300">
    <property type="entry name" value="P-loop containing nucleotide triphosphate hydrolases"/>
    <property type="match status" value="1"/>
</dbReference>
<keyword evidence="3" id="KW-1003">Cell membrane</keyword>
<evidence type="ECO:0000256" key="2">
    <source>
        <dbReference type="ARBA" id="ARBA00022448"/>
    </source>
</evidence>
<dbReference type="PANTHER" id="PTHR42734">
    <property type="entry name" value="METAL TRANSPORT SYSTEM ATP-BINDING PROTEIN TM_0124-RELATED"/>
    <property type="match status" value="1"/>
</dbReference>
<evidence type="ECO:0000256" key="6">
    <source>
        <dbReference type="ARBA" id="ARBA00022840"/>
    </source>
</evidence>
<reference evidence="9" key="1">
    <citation type="submission" date="2016-01" db="EMBL/GenBank/DDBJ databases">
        <authorList>
            <person name="Peeters C."/>
        </authorList>
    </citation>
    <scope>NUCLEOTIDE SEQUENCE [LARGE SCALE GENOMIC DNA]</scope>
    <source>
        <strain evidence="9">LMG 29318</strain>
    </source>
</reference>
<dbReference type="AlphaFoldDB" id="A0A158A473"/>
<protein>
    <submittedName>
        <fullName evidence="9">Cation ABC transporter ATP-binding protein</fullName>
    </submittedName>
</protein>
<keyword evidence="10" id="KW-1185">Reference proteome</keyword>
<keyword evidence="5" id="KW-0547">Nucleotide-binding</keyword>
<evidence type="ECO:0000313" key="10">
    <source>
        <dbReference type="Proteomes" id="UP000054870"/>
    </source>
</evidence>
<dbReference type="SMART" id="SM00382">
    <property type="entry name" value="AAA"/>
    <property type="match status" value="1"/>
</dbReference>
<dbReference type="PROSITE" id="PS00211">
    <property type="entry name" value="ABC_TRANSPORTER_1"/>
    <property type="match status" value="1"/>
</dbReference>
<gene>
    <name evidence="9" type="ORF">AWB75_01719</name>
</gene>
<dbReference type="OrthoDB" id="5296765at2"/>
<evidence type="ECO:0000256" key="1">
    <source>
        <dbReference type="ARBA" id="ARBA00005417"/>
    </source>
</evidence>
<evidence type="ECO:0000256" key="3">
    <source>
        <dbReference type="ARBA" id="ARBA00022475"/>
    </source>
</evidence>
<dbReference type="GO" id="GO:0005524">
    <property type="term" value="F:ATP binding"/>
    <property type="evidence" value="ECO:0007669"/>
    <property type="project" value="UniProtKB-KW"/>
</dbReference>
<dbReference type="InterPro" id="IPR027417">
    <property type="entry name" value="P-loop_NTPase"/>
</dbReference>
<keyword evidence="4" id="KW-0472">Membrane</keyword>
<name>A0A158A473_9BURK</name>
<evidence type="ECO:0000313" key="9">
    <source>
        <dbReference type="EMBL" id="SAK52631.1"/>
    </source>
</evidence>
<comment type="caution">
    <text evidence="9">The sequence shown here is derived from an EMBL/GenBank/DDBJ whole genome shotgun (WGS) entry which is preliminary data.</text>
</comment>
<dbReference type="PANTHER" id="PTHR42734:SF17">
    <property type="entry name" value="METAL TRANSPORT SYSTEM ATP-BINDING PROTEIN TM_0124-RELATED"/>
    <property type="match status" value="1"/>
</dbReference>
<keyword evidence="2" id="KW-0813">Transport</keyword>
<organism evidence="9 10">
    <name type="scientific">Caballeronia catudaia</name>
    <dbReference type="NCBI Taxonomy" id="1777136"/>
    <lineage>
        <taxon>Bacteria</taxon>
        <taxon>Pseudomonadati</taxon>
        <taxon>Pseudomonadota</taxon>
        <taxon>Betaproteobacteria</taxon>
        <taxon>Burkholderiales</taxon>
        <taxon>Burkholderiaceae</taxon>
        <taxon>Caballeronia</taxon>
    </lineage>
</organism>
<dbReference type="InterPro" id="IPR017871">
    <property type="entry name" value="ABC_transporter-like_CS"/>
</dbReference>
<dbReference type="Proteomes" id="UP000054870">
    <property type="component" value="Unassembled WGS sequence"/>
</dbReference>